<evidence type="ECO:0000313" key="3">
    <source>
        <dbReference type="Proteomes" id="UP000249343"/>
    </source>
</evidence>
<dbReference type="EMBL" id="JHUK01000006">
    <property type="protein sequence ID" value="RAM57665.1"/>
    <property type="molecule type" value="Genomic_DNA"/>
</dbReference>
<reference evidence="2 3" key="1">
    <citation type="submission" date="2014-04" db="EMBL/GenBank/DDBJ databases">
        <title>Genome study of Napier grass stunt phytoplasma.</title>
        <authorList>
            <person name="Kawicha P."/>
            <person name="Dickinson M."/>
            <person name="Hodgetts J."/>
        </authorList>
    </citation>
    <scope>NUCLEOTIDE SEQUENCE [LARGE SCALE GENOMIC DNA]</scope>
    <source>
        <strain evidence="2 3">NGS-S10</strain>
    </source>
</reference>
<keyword evidence="1" id="KW-0472">Membrane</keyword>
<keyword evidence="1" id="KW-1133">Transmembrane helix</keyword>
<accession>A0A328IIW1</accession>
<evidence type="ECO:0000256" key="1">
    <source>
        <dbReference type="SAM" id="Phobius"/>
    </source>
</evidence>
<proteinExistence type="predicted"/>
<keyword evidence="1" id="KW-0812">Transmembrane</keyword>
<sequence>MSKIILFIRIMLILLSFISLIINCFISMYYIFVKGYKKHKFKDKIINFDNKTVYFHPCSFIFFISVYGSNL</sequence>
<feature type="transmembrane region" description="Helical" evidence="1">
    <location>
        <begin position="6"/>
        <end position="32"/>
    </location>
</feature>
<dbReference type="Proteomes" id="UP000249343">
    <property type="component" value="Unassembled WGS sequence"/>
</dbReference>
<protein>
    <submittedName>
        <fullName evidence="2">Uncharacterized protein</fullName>
    </submittedName>
</protein>
<feature type="transmembrane region" description="Helical" evidence="1">
    <location>
        <begin position="53"/>
        <end position="70"/>
    </location>
</feature>
<dbReference type="AlphaFoldDB" id="A0A328IIW1"/>
<comment type="caution">
    <text evidence="2">The sequence shown here is derived from an EMBL/GenBank/DDBJ whole genome shotgun (WGS) entry which is preliminary data.</text>
</comment>
<name>A0A328IIW1_9MOLU</name>
<organism evidence="2 3">
    <name type="scientific">Candidatus Phytoplasma oryzae</name>
    <dbReference type="NCBI Taxonomy" id="203274"/>
    <lineage>
        <taxon>Bacteria</taxon>
        <taxon>Bacillati</taxon>
        <taxon>Mycoplasmatota</taxon>
        <taxon>Mollicutes</taxon>
        <taxon>Acholeplasmatales</taxon>
        <taxon>Acholeplasmataceae</taxon>
        <taxon>Candidatus Phytoplasma</taxon>
        <taxon>16SrXI (Rice yellow dwarf group)</taxon>
    </lineage>
</organism>
<keyword evidence="3" id="KW-1185">Reference proteome</keyword>
<gene>
    <name evidence="2" type="ORF">DH96_02310</name>
</gene>
<evidence type="ECO:0000313" key="2">
    <source>
        <dbReference type="EMBL" id="RAM57665.1"/>
    </source>
</evidence>